<comment type="caution">
    <text evidence="8">The sequence shown here is derived from an EMBL/GenBank/DDBJ whole genome shotgun (WGS) entry which is preliminary data.</text>
</comment>
<feature type="domain" description="Cyclin-like" evidence="6">
    <location>
        <begin position="344"/>
        <end position="425"/>
    </location>
</feature>
<dbReference type="InterPro" id="IPR013763">
    <property type="entry name" value="Cyclin-like_dom"/>
</dbReference>
<feature type="region of interest" description="Disordered" evidence="5">
    <location>
        <begin position="1"/>
        <end position="168"/>
    </location>
</feature>
<keyword evidence="2 4" id="KW-0195">Cyclin</keyword>
<dbReference type="CDD" id="cd20512">
    <property type="entry name" value="CYCLIN_CLBs_yeast_rpt2"/>
    <property type="match status" value="1"/>
</dbReference>
<dbReference type="AlphaFoldDB" id="A0AAD7NBJ9"/>
<feature type="compositionally biased region" description="Basic and acidic residues" evidence="5">
    <location>
        <begin position="58"/>
        <end position="82"/>
    </location>
</feature>
<dbReference type="GO" id="GO:0051301">
    <property type="term" value="P:cell division"/>
    <property type="evidence" value="ECO:0007669"/>
    <property type="project" value="UniProtKB-KW"/>
</dbReference>
<dbReference type="SMART" id="SM01332">
    <property type="entry name" value="Cyclin_C"/>
    <property type="match status" value="1"/>
</dbReference>
<evidence type="ECO:0000259" key="7">
    <source>
        <dbReference type="SMART" id="SM01332"/>
    </source>
</evidence>
<dbReference type="SMART" id="SM00385">
    <property type="entry name" value="CYCLIN"/>
    <property type="match status" value="2"/>
</dbReference>
<evidence type="ECO:0000259" key="6">
    <source>
        <dbReference type="SMART" id="SM00385"/>
    </source>
</evidence>
<keyword evidence="1" id="KW-0132">Cell division</keyword>
<evidence type="ECO:0000256" key="5">
    <source>
        <dbReference type="SAM" id="MobiDB-lite"/>
    </source>
</evidence>
<feature type="domain" description="Cyclin-like" evidence="6">
    <location>
        <begin position="247"/>
        <end position="331"/>
    </location>
</feature>
<dbReference type="InterPro" id="IPR036915">
    <property type="entry name" value="Cyclin-like_sf"/>
</dbReference>
<dbReference type="PANTHER" id="PTHR10177">
    <property type="entry name" value="CYCLINS"/>
    <property type="match status" value="1"/>
</dbReference>
<organism evidence="8 9">
    <name type="scientific">Mycena maculata</name>
    <dbReference type="NCBI Taxonomy" id="230809"/>
    <lineage>
        <taxon>Eukaryota</taxon>
        <taxon>Fungi</taxon>
        <taxon>Dikarya</taxon>
        <taxon>Basidiomycota</taxon>
        <taxon>Agaricomycotina</taxon>
        <taxon>Agaricomycetes</taxon>
        <taxon>Agaricomycetidae</taxon>
        <taxon>Agaricales</taxon>
        <taxon>Marasmiineae</taxon>
        <taxon>Mycenaceae</taxon>
        <taxon>Mycena</taxon>
    </lineage>
</organism>
<dbReference type="PIRSF" id="PIRSF001771">
    <property type="entry name" value="Cyclin_A_B_D_E"/>
    <property type="match status" value="1"/>
</dbReference>
<feature type="compositionally biased region" description="Basic residues" evidence="5">
    <location>
        <begin position="1"/>
        <end position="11"/>
    </location>
</feature>
<keyword evidence="3" id="KW-0131">Cell cycle</keyword>
<dbReference type="SUPFAM" id="SSF47954">
    <property type="entry name" value="Cyclin-like"/>
    <property type="match status" value="2"/>
</dbReference>
<dbReference type="EMBL" id="JARJLG010000069">
    <property type="protein sequence ID" value="KAJ7753924.1"/>
    <property type="molecule type" value="Genomic_DNA"/>
</dbReference>
<feature type="domain" description="Cyclin C-terminal" evidence="7">
    <location>
        <begin position="340"/>
        <end position="454"/>
    </location>
</feature>
<dbReference type="GO" id="GO:0016538">
    <property type="term" value="F:cyclin-dependent protein serine/threonine kinase regulator activity"/>
    <property type="evidence" value="ECO:0007669"/>
    <property type="project" value="InterPro"/>
</dbReference>
<sequence length="503" mass="56087">MASRIPIRRGRTAGAENENVNIRESQLPSRAKVTGRAGVAGSSKTGGSSTDMVVAYSKTEREAEASAKRKREALRELTELRNRGGKGKNPQGRKILGLPKKSTAVARESADENTRPPVFVAPPATRVSAHRRSSSSRSLIPVLQREEEIDEDEPMSKRPRTSSVEPEEVAAELAVYTDDEAEAEADPDSDLWDDLDAADFDDPAMASEYVVDIQHYLKESELNTMPNPNYMDSQPKLMWEMRGLLNEWLMQVHTRFRLTAETLFLCTNLTDRFLSARIVSPSKLQLVGMACLLIASKFEETVSPAIANFIAVAEGTYTPADMRQAEQHILRALDWDLSYPNPLHFLRRISKADGFEVKTRTLAKYLVEIACVEHALIAAPPTKLAAAAMWLARIALGEEVWTPNLAHYAMYAESALLPVAEDMLRYVLQPIAHEAFYKKWAGKRNMKVSIYMRHWALARWAEGARVDLRADLPALRRAIRAQAVRDASLSEDGGASEVDLDEE</sequence>
<dbReference type="Gene3D" id="1.10.472.10">
    <property type="entry name" value="Cyclin-like"/>
    <property type="match status" value="2"/>
</dbReference>
<dbReference type="InterPro" id="IPR039361">
    <property type="entry name" value="Cyclin"/>
</dbReference>
<keyword evidence="9" id="KW-1185">Reference proteome</keyword>
<evidence type="ECO:0000313" key="9">
    <source>
        <dbReference type="Proteomes" id="UP001215280"/>
    </source>
</evidence>
<evidence type="ECO:0000256" key="1">
    <source>
        <dbReference type="ARBA" id="ARBA00022618"/>
    </source>
</evidence>
<evidence type="ECO:0000256" key="4">
    <source>
        <dbReference type="RuleBase" id="RU000383"/>
    </source>
</evidence>
<dbReference type="GO" id="GO:0044772">
    <property type="term" value="P:mitotic cell cycle phase transition"/>
    <property type="evidence" value="ECO:0007669"/>
    <property type="project" value="InterPro"/>
</dbReference>
<dbReference type="FunFam" id="1.10.472.10:FF:000001">
    <property type="entry name" value="G2/mitotic-specific cyclin"/>
    <property type="match status" value="1"/>
</dbReference>
<comment type="similarity">
    <text evidence="4">Belongs to the cyclin family.</text>
</comment>
<protein>
    <submittedName>
        <fullName evidence="8">Cyclin-like protein</fullName>
    </submittedName>
</protein>
<feature type="compositionally biased region" description="Polar residues" evidence="5">
    <location>
        <begin position="42"/>
        <end position="51"/>
    </location>
</feature>
<dbReference type="Pfam" id="PF00134">
    <property type="entry name" value="Cyclin_N"/>
    <property type="match status" value="1"/>
</dbReference>
<dbReference type="Proteomes" id="UP001215280">
    <property type="component" value="Unassembled WGS sequence"/>
</dbReference>
<accession>A0AAD7NBJ9</accession>
<name>A0AAD7NBJ9_9AGAR</name>
<evidence type="ECO:0000256" key="3">
    <source>
        <dbReference type="ARBA" id="ARBA00023306"/>
    </source>
</evidence>
<dbReference type="InterPro" id="IPR006671">
    <property type="entry name" value="Cyclin_N"/>
</dbReference>
<proteinExistence type="inferred from homology"/>
<reference evidence="8" key="1">
    <citation type="submission" date="2023-03" db="EMBL/GenBank/DDBJ databases">
        <title>Massive genome expansion in bonnet fungi (Mycena s.s.) driven by repeated elements and novel gene families across ecological guilds.</title>
        <authorList>
            <consortium name="Lawrence Berkeley National Laboratory"/>
            <person name="Harder C.B."/>
            <person name="Miyauchi S."/>
            <person name="Viragh M."/>
            <person name="Kuo A."/>
            <person name="Thoen E."/>
            <person name="Andreopoulos B."/>
            <person name="Lu D."/>
            <person name="Skrede I."/>
            <person name="Drula E."/>
            <person name="Henrissat B."/>
            <person name="Morin E."/>
            <person name="Kohler A."/>
            <person name="Barry K."/>
            <person name="LaButti K."/>
            <person name="Morin E."/>
            <person name="Salamov A."/>
            <person name="Lipzen A."/>
            <person name="Mereny Z."/>
            <person name="Hegedus B."/>
            <person name="Baldrian P."/>
            <person name="Stursova M."/>
            <person name="Weitz H."/>
            <person name="Taylor A."/>
            <person name="Grigoriev I.V."/>
            <person name="Nagy L.G."/>
            <person name="Martin F."/>
            <person name="Kauserud H."/>
        </authorList>
    </citation>
    <scope>NUCLEOTIDE SEQUENCE</scope>
    <source>
        <strain evidence="8">CBHHK188m</strain>
    </source>
</reference>
<evidence type="ECO:0000256" key="2">
    <source>
        <dbReference type="ARBA" id="ARBA00023127"/>
    </source>
</evidence>
<dbReference type="InterPro" id="IPR046965">
    <property type="entry name" value="Cyclin_A/B-like"/>
</dbReference>
<evidence type="ECO:0000313" key="8">
    <source>
        <dbReference type="EMBL" id="KAJ7753924.1"/>
    </source>
</evidence>
<feature type="compositionally biased region" description="Polar residues" evidence="5">
    <location>
        <begin position="18"/>
        <end position="28"/>
    </location>
</feature>
<dbReference type="InterPro" id="IPR004367">
    <property type="entry name" value="Cyclin_C-dom"/>
</dbReference>
<dbReference type="Pfam" id="PF02984">
    <property type="entry name" value="Cyclin_C"/>
    <property type="match status" value="1"/>
</dbReference>
<gene>
    <name evidence="8" type="ORF">DFH07DRAFT_941168</name>
</gene>